<name>A0AB34IUS7_PRYPA</name>
<evidence type="ECO:0000313" key="1">
    <source>
        <dbReference type="EMBL" id="KAL1506934.1"/>
    </source>
</evidence>
<gene>
    <name evidence="1" type="ORF">AB1Y20_007798</name>
</gene>
<organism evidence="1 2">
    <name type="scientific">Prymnesium parvum</name>
    <name type="common">Toxic golden alga</name>
    <dbReference type="NCBI Taxonomy" id="97485"/>
    <lineage>
        <taxon>Eukaryota</taxon>
        <taxon>Haptista</taxon>
        <taxon>Haptophyta</taxon>
        <taxon>Prymnesiophyceae</taxon>
        <taxon>Prymnesiales</taxon>
        <taxon>Prymnesiaceae</taxon>
        <taxon>Prymnesium</taxon>
    </lineage>
</organism>
<accession>A0AB34IUS7</accession>
<dbReference type="EMBL" id="JBGBPQ010000018">
    <property type="protein sequence ID" value="KAL1506934.1"/>
    <property type="molecule type" value="Genomic_DNA"/>
</dbReference>
<dbReference type="Proteomes" id="UP001515480">
    <property type="component" value="Unassembled WGS sequence"/>
</dbReference>
<keyword evidence="2" id="KW-1185">Reference proteome</keyword>
<evidence type="ECO:0000313" key="2">
    <source>
        <dbReference type="Proteomes" id="UP001515480"/>
    </source>
</evidence>
<sequence>MAMRRTPRREANPLGGVHPQVQSMLKAEVSRDSTAHQLRQELHVLRDLLLAERKKLAALKQQSAVTKVGAPYIYSPFDWLSDRDDSSREELAKLTSSHGVKPKVPQQYFLSRNAAEQLLFNHLPYEERRRDYGFDPDAARY</sequence>
<proteinExistence type="predicted"/>
<comment type="caution">
    <text evidence="1">The sequence shown here is derived from an EMBL/GenBank/DDBJ whole genome shotgun (WGS) entry which is preliminary data.</text>
</comment>
<dbReference type="AlphaFoldDB" id="A0AB34IUS7"/>
<protein>
    <submittedName>
        <fullName evidence="1">Uncharacterized protein</fullName>
    </submittedName>
</protein>
<reference evidence="1 2" key="1">
    <citation type="journal article" date="2024" name="Science">
        <title>Giant polyketide synthase enzymes in the biosynthesis of giant marine polyether toxins.</title>
        <authorList>
            <person name="Fallon T.R."/>
            <person name="Shende V.V."/>
            <person name="Wierzbicki I.H."/>
            <person name="Pendleton A.L."/>
            <person name="Watervoot N.F."/>
            <person name="Auber R.P."/>
            <person name="Gonzalez D.J."/>
            <person name="Wisecaver J.H."/>
            <person name="Moore B.S."/>
        </authorList>
    </citation>
    <scope>NUCLEOTIDE SEQUENCE [LARGE SCALE GENOMIC DNA]</scope>
    <source>
        <strain evidence="1 2">12B1</strain>
    </source>
</reference>